<evidence type="ECO:0000313" key="3">
    <source>
        <dbReference type="Proteomes" id="UP000223709"/>
    </source>
</evidence>
<keyword evidence="1" id="KW-0812">Transmembrane</keyword>
<reference evidence="2 3" key="1">
    <citation type="submission" date="2017-10" db="EMBL/GenBank/DDBJ databases">
        <title>Complete Genome Sequence of Faecalibacterium prausnitzii isolated from the gut of healthy adult Indian.</title>
        <authorList>
            <person name="Bag S."/>
            <person name="Ghosh T.S."/>
            <person name="Das B."/>
        </authorList>
    </citation>
    <scope>NUCLEOTIDE SEQUENCE [LARGE SCALE GENOMIC DNA]</scope>
    <source>
        <strain evidence="2 3">Indica</strain>
    </source>
</reference>
<feature type="transmembrane region" description="Helical" evidence="1">
    <location>
        <begin position="28"/>
        <end position="49"/>
    </location>
</feature>
<sequence length="114" mass="12397">MKTDAERMALIRQRTAQLQRQARARQMLLIDAGCMAACLALVVCLGLAMPGWAGTSVALHVSPTGTAGMLSERGADGYILVGVLSFLLGSCVTILLYRLRRSSEKKHTRDDDEF</sequence>
<proteinExistence type="predicted"/>
<keyword evidence="1" id="KW-1133">Transmembrane helix</keyword>
<dbReference type="Proteomes" id="UP000223709">
    <property type="component" value="Chromosome"/>
</dbReference>
<accession>A0A291T741</accession>
<evidence type="ECO:0008006" key="4">
    <source>
        <dbReference type="Google" id="ProtNLM"/>
    </source>
</evidence>
<feature type="transmembrane region" description="Helical" evidence="1">
    <location>
        <begin position="78"/>
        <end position="99"/>
    </location>
</feature>
<dbReference type="RefSeq" id="WP_098922219.1">
    <property type="nucleotide sequence ID" value="NZ_CP023819.1"/>
</dbReference>
<dbReference type="AlphaFoldDB" id="A0A291T741"/>
<evidence type="ECO:0000313" key="2">
    <source>
        <dbReference type="EMBL" id="ATL88910.1"/>
    </source>
</evidence>
<dbReference type="EMBL" id="CP023819">
    <property type="protein sequence ID" value="ATL88910.1"/>
    <property type="molecule type" value="Genomic_DNA"/>
</dbReference>
<name>A0A291T741_9FIRM</name>
<organism evidence="2 3">
    <name type="scientific">Faecalibacterium prausnitzii</name>
    <dbReference type="NCBI Taxonomy" id="853"/>
    <lineage>
        <taxon>Bacteria</taxon>
        <taxon>Bacillati</taxon>
        <taxon>Bacillota</taxon>
        <taxon>Clostridia</taxon>
        <taxon>Eubacteriales</taxon>
        <taxon>Oscillospiraceae</taxon>
        <taxon>Faecalibacterium</taxon>
    </lineage>
</organism>
<protein>
    <recommendedName>
        <fullName evidence="4">DUF4179 domain-containing protein</fullName>
    </recommendedName>
</protein>
<gene>
    <name evidence="2" type="ORF">CRH10_00575</name>
</gene>
<evidence type="ECO:0000256" key="1">
    <source>
        <dbReference type="SAM" id="Phobius"/>
    </source>
</evidence>
<keyword evidence="1" id="KW-0472">Membrane</keyword>